<dbReference type="Proteomes" id="UP000233837">
    <property type="component" value="Unassembled WGS sequence"/>
</dbReference>
<organism evidence="1 2">
    <name type="scientific">Dendrobium catenatum</name>
    <dbReference type="NCBI Taxonomy" id="906689"/>
    <lineage>
        <taxon>Eukaryota</taxon>
        <taxon>Viridiplantae</taxon>
        <taxon>Streptophyta</taxon>
        <taxon>Embryophyta</taxon>
        <taxon>Tracheophyta</taxon>
        <taxon>Spermatophyta</taxon>
        <taxon>Magnoliopsida</taxon>
        <taxon>Liliopsida</taxon>
        <taxon>Asparagales</taxon>
        <taxon>Orchidaceae</taxon>
        <taxon>Epidendroideae</taxon>
        <taxon>Malaxideae</taxon>
        <taxon>Dendrobiinae</taxon>
        <taxon>Dendrobium</taxon>
    </lineage>
</organism>
<reference evidence="1 2" key="1">
    <citation type="journal article" date="2016" name="Sci. Rep.">
        <title>The Dendrobium catenatum Lindl. genome sequence provides insights into polysaccharide synthase, floral development and adaptive evolution.</title>
        <authorList>
            <person name="Zhang G.Q."/>
            <person name="Xu Q."/>
            <person name="Bian C."/>
            <person name="Tsai W.C."/>
            <person name="Yeh C.M."/>
            <person name="Liu K.W."/>
            <person name="Yoshida K."/>
            <person name="Zhang L.S."/>
            <person name="Chang S.B."/>
            <person name="Chen F."/>
            <person name="Shi Y."/>
            <person name="Su Y.Y."/>
            <person name="Zhang Y.Q."/>
            <person name="Chen L.J."/>
            <person name="Yin Y."/>
            <person name="Lin M."/>
            <person name="Huang H."/>
            <person name="Deng H."/>
            <person name="Wang Z.W."/>
            <person name="Zhu S.L."/>
            <person name="Zhao X."/>
            <person name="Deng C."/>
            <person name="Niu S.C."/>
            <person name="Huang J."/>
            <person name="Wang M."/>
            <person name="Liu G.H."/>
            <person name="Yang H.J."/>
            <person name="Xiao X.J."/>
            <person name="Hsiao Y.Y."/>
            <person name="Wu W.L."/>
            <person name="Chen Y.Y."/>
            <person name="Mitsuda N."/>
            <person name="Ohme-Takagi M."/>
            <person name="Luo Y.B."/>
            <person name="Van de Peer Y."/>
            <person name="Liu Z.J."/>
        </authorList>
    </citation>
    <scope>NUCLEOTIDE SEQUENCE [LARGE SCALE GENOMIC DNA]</scope>
    <source>
        <tissue evidence="1">The whole plant</tissue>
    </source>
</reference>
<accession>A0A2I0W166</accession>
<dbReference type="EMBL" id="KZ503035">
    <property type="protein sequence ID" value="PKU69410.1"/>
    <property type="molecule type" value="Genomic_DNA"/>
</dbReference>
<name>A0A2I0W166_9ASPA</name>
<proteinExistence type="predicted"/>
<keyword evidence="2" id="KW-1185">Reference proteome</keyword>
<dbReference type="PANTHER" id="PTHR43991">
    <property type="entry name" value="WD REPEAT PROTEIN (AFU_ORTHOLOGUE AFUA_8G05640)-RELATED"/>
    <property type="match status" value="1"/>
</dbReference>
<gene>
    <name evidence="1" type="ORF">MA16_Dca027608</name>
</gene>
<sequence>MIQKHPGNLQEGFSQTQVSTMAVRDKILVAGGFQGELIFKYLDRPGISFCSRTTYEDNAITNAVEIYDTSRLVYEAFIA</sequence>
<evidence type="ECO:0000313" key="2">
    <source>
        <dbReference type="Proteomes" id="UP000233837"/>
    </source>
</evidence>
<dbReference type="AlphaFoldDB" id="A0A2I0W166"/>
<protein>
    <submittedName>
        <fullName evidence="1">Uncharacterized protein</fullName>
    </submittedName>
</protein>
<dbReference type="PANTHER" id="PTHR43991:SF38">
    <property type="entry name" value="OS02G0721600 PROTEIN"/>
    <property type="match status" value="1"/>
</dbReference>
<evidence type="ECO:0000313" key="1">
    <source>
        <dbReference type="EMBL" id="PKU69410.1"/>
    </source>
</evidence>
<reference evidence="1 2" key="2">
    <citation type="journal article" date="2017" name="Nature">
        <title>The Apostasia genome and the evolution of orchids.</title>
        <authorList>
            <person name="Zhang G.Q."/>
            <person name="Liu K.W."/>
            <person name="Li Z."/>
            <person name="Lohaus R."/>
            <person name="Hsiao Y.Y."/>
            <person name="Niu S.C."/>
            <person name="Wang J.Y."/>
            <person name="Lin Y.C."/>
            <person name="Xu Q."/>
            <person name="Chen L.J."/>
            <person name="Yoshida K."/>
            <person name="Fujiwara S."/>
            <person name="Wang Z.W."/>
            <person name="Zhang Y.Q."/>
            <person name="Mitsuda N."/>
            <person name="Wang M."/>
            <person name="Liu G.H."/>
            <person name="Pecoraro L."/>
            <person name="Huang H.X."/>
            <person name="Xiao X.J."/>
            <person name="Lin M."/>
            <person name="Wu X.Y."/>
            <person name="Wu W.L."/>
            <person name="Chen Y.Y."/>
            <person name="Chang S.B."/>
            <person name="Sakamoto S."/>
            <person name="Ohme-Takagi M."/>
            <person name="Yagi M."/>
            <person name="Zeng S.J."/>
            <person name="Shen C.Y."/>
            <person name="Yeh C.M."/>
            <person name="Luo Y.B."/>
            <person name="Tsai W.C."/>
            <person name="Van de Peer Y."/>
            <person name="Liu Z.J."/>
        </authorList>
    </citation>
    <scope>NUCLEOTIDE SEQUENCE [LARGE SCALE GENOMIC DNA]</scope>
    <source>
        <tissue evidence="1">The whole plant</tissue>
    </source>
</reference>